<dbReference type="PANTHER" id="PTHR24322:SF736">
    <property type="entry name" value="RETINOL DEHYDROGENASE 10"/>
    <property type="match status" value="1"/>
</dbReference>
<evidence type="ECO:0000256" key="3">
    <source>
        <dbReference type="RuleBase" id="RU000363"/>
    </source>
</evidence>
<dbReference type="Pfam" id="PF00106">
    <property type="entry name" value="adh_short"/>
    <property type="match status" value="1"/>
</dbReference>
<dbReference type="PRINTS" id="PR00081">
    <property type="entry name" value="GDHRDH"/>
</dbReference>
<evidence type="ECO:0000256" key="2">
    <source>
        <dbReference type="ARBA" id="ARBA00023002"/>
    </source>
</evidence>
<reference evidence="4 5" key="1">
    <citation type="submission" date="2008-04" db="EMBL/GenBank/DDBJ databases">
        <title>Complete sequence of chromosome of Natranaerobius thermophilus JW/NM-WN-LF.</title>
        <authorList>
            <consortium name="US DOE Joint Genome Institute"/>
            <person name="Copeland A."/>
            <person name="Lucas S."/>
            <person name="Lapidus A."/>
            <person name="Glavina del Rio T."/>
            <person name="Dalin E."/>
            <person name="Tice H."/>
            <person name="Bruce D."/>
            <person name="Goodwin L."/>
            <person name="Pitluck S."/>
            <person name="Chertkov O."/>
            <person name="Brettin T."/>
            <person name="Detter J.C."/>
            <person name="Han C."/>
            <person name="Kuske C.R."/>
            <person name="Schmutz J."/>
            <person name="Larimer F."/>
            <person name="Land M."/>
            <person name="Hauser L."/>
            <person name="Kyrpides N."/>
            <person name="Lykidis A."/>
            <person name="Mesbah N.M."/>
            <person name="Wiegel J."/>
        </authorList>
    </citation>
    <scope>NUCLEOTIDE SEQUENCE [LARGE SCALE GENOMIC DNA]</scope>
    <source>
        <strain evidence="5">ATCC BAA-1301 / DSM 18059 / JW/NM-WN-LF</strain>
    </source>
</reference>
<dbReference type="CDD" id="cd05233">
    <property type="entry name" value="SDR_c"/>
    <property type="match status" value="1"/>
</dbReference>
<keyword evidence="2" id="KW-0560">Oxidoreductase</keyword>
<evidence type="ECO:0000256" key="1">
    <source>
        <dbReference type="ARBA" id="ARBA00006484"/>
    </source>
</evidence>
<name>B2A0W5_NATTJ</name>
<dbReference type="Gene3D" id="3.40.50.720">
    <property type="entry name" value="NAD(P)-binding Rossmann-like Domain"/>
    <property type="match status" value="1"/>
</dbReference>
<dbReference type="PANTHER" id="PTHR24322">
    <property type="entry name" value="PKSB"/>
    <property type="match status" value="1"/>
</dbReference>
<proteinExistence type="inferred from homology"/>
<dbReference type="InterPro" id="IPR002347">
    <property type="entry name" value="SDR_fam"/>
</dbReference>
<dbReference type="EMBL" id="CP001034">
    <property type="protein sequence ID" value="ACB85995.1"/>
    <property type="molecule type" value="Genomic_DNA"/>
</dbReference>
<evidence type="ECO:0000313" key="5">
    <source>
        <dbReference type="Proteomes" id="UP000001683"/>
    </source>
</evidence>
<dbReference type="InterPro" id="IPR036291">
    <property type="entry name" value="NAD(P)-bd_dom_sf"/>
</dbReference>
<dbReference type="GO" id="GO:0016616">
    <property type="term" value="F:oxidoreductase activity, acting on the CH-OH group of donors, NAD or NADP as acceptor"/>
    <property type="evidence" value="ECO:0007669"/>
    <property type="project" value="TreeGrafter"/>
</dbReference>
<accession>B2A0W5</accession>
<dbReference type="RefSeq" id="WP_012448841.1">
    <property type="nucleotide sequence ID" value="NC_010718.1"/>
</dbReference>
<dbReference type="SUPFAM" id="SSF51735">
    <property type="entry name" value="NAD(P)-binding Rossmann-fold domains"/>
    <property type="match status" value="1"/>
</dbReference>
<dbReference type="PRINTS" id="PR00080">
    <property type="entry name" value="SDRFAMILY"/>
</dbReference>
<keyword evidence="5" id="KW-1185">Reference proteome</keyword>
<dbReference type="OrthoDB" id="9775296at2"/>
<dbReference type="STRING" id="457570.Nther_2430"/>
<dbReference type="HOGENOM" id="CLU_010194_2_1_9"/>
<evidence type="ECO:0000313" key="4">
    <source>
        <dbReference type="EMBL" id="ACB85995.1"/>
    </source>
</evidence>
<gene>
    <name evidence="4" type="ordered locus">Nther_2430</name>
</gene>
<dbReference type="InParanoid" id="B2A0W5"/>
<organism evidence="4 5">
    <name type="scientific">Natranaerobius thermophilus (strain ATCC BAA-1301 / DSM 18059 / JW/NM-WN-LF)</name>
    <dbReference type="NCBI Taxonomy" id="457570"/>
    <lineage>
        <taxon>Bacteria</taxon>
        <taxon>Bacillati</taxon>
        <taxon>Bacillota</taxon>
        <taxon>Clostridia</taxon>
        <taxon>Natranaerobiales</taxon>
        <taxon>Natranaerobiaceae</taxon>
        <taxon>Natranaerobius</taxon>
    </lineage>
</organism>
<dbReference type="eggNOG" id="COG0300">
    <property type="taxonomic scope" value="Bacteria"/>
</dbReference>
<comment type="similarity">
    <text evidence="1 3">Belongs to the short-chain dehydrogenases/reductases (SDR) family.</text>
</comment>
<sequence>MKEFKNKVAVITGAANGIGKELAYESARREMKVVLVDIDETNLKKVEQELSDMGTQVLSITADVTLYENVERVKDETLNKFGQVDLLFNNAGVVVSGPVWEMPTKEWDYITASNIHSVIYGMKAFIPVMMEQGTDCHIVNTASVAGLLSTPGMPAYHMSKFANVGLTEATNHQLRAMNSNIKMSVYCPGFIQTDLHNCDDRRPQRFAIDPDEPYYQSTSYMLGREKARYVIETGIPSDSVGLAVFTAIEEERFYILTHPQYNSVIGKRIKDMLEGIEPDPSMFIR</sequence>
<protein>
    <submittedName>
        <fullName evidence="4">Short-chain dehydrogenase/reductase SDR</fullName>
    </submittedName>
</protein>
<dbReference type="AlphaFoldDB" id="B2A0W5"/>
<reference evidence="4 5" key="2">
    <citation type="journal article" date="2011" name="J. Bacteriol.">
        <title>Complete genome sequence of the anaerobic, halophilic alkalithermophile Natranaerobius thermophilus JW/NM-WN-LF.</title>
        <authorList>
            <person name="Zhao B."/>
            <person name="Mesbah N.M."/>
            <person name="Dalin E."/>
            <person name="Goodwin L."/>
            <person name="Nolan M."/>
            <person name="Pitluck S."/>
            <person name="Chertkov O."/>
            <person name="Brettin T.S."/>
            <person name="Han J."/>
            <person name="Larimer F.W."/>
            <person name="Land M.L."/>
            <person name="Hauser L."/>
            <person name="Kyrpides N."/>
            <person name="Wiegel J."/>
        </authorList>
    </citation>
    <scope>NUCLEOTIDE SEQUENCE [LARGE SCALE GENOMIC DNA]</scope>
    <source>
        <strain evidence="5">ATCC BAA-1301 / DSM 18059 / JW/NM-WN-LF</strain>
    </source>
</reference>
<dbReference type="Proteomes" id="UP000001683">
    <property type="component" value="Chromosome"/>
</dbReference>
<dbReference type="KEGG" id="nth:Nther_2430"/>